<dbReference type="PROSITE" id="PS51375">
    <property type="entry name" value="PPR"/>
    <property type="match status" value="2"/>
</dbReference>
<feature type="compositionally biased region" description="Low complexity" evidence="6">
    <location>
        <begin position="8"/>
        <end position="17"/>
    </location>
</feature>
<feature type="compositionally biased region" description="Polar residues" evidence="6">
    <location>
        <begin position="127"/>
        <end position="136"/>
    </location>
</feature>
<sequence>MPPLNRFPSSSSPRGSSKQVGSELVLSSPMPRPELRLSRVSARSFSSRRIRPSVASVADLFVGSLVLAGYCHEHSPRCRSLPAIPYRIPGRQLRAYRRDGFTDGDHHSSPSPWPDSEQWPRPELPQYRSQLDTVTARTGRDRNLEFDNGGTPKKTDGKDNQGTSTSSETLAARKSLITMWHKYFDPKTHNHPSHHDNQLSTLPDEPQNQLEEALSYDEKRYLSIASLYRKILGDQYDWKKALQLVLPHPHPRRHIRRREHQTDSPSVAALIRCVHAKPSHSSQYLFSLYRSIPAPGVEKLPATTRGALLRQMANPPNRRPVDIRRYLALFDDMLACNIPMSRSMWTTAISFASRHSGQGKTRKKDLVRAIGIWQQMEHYALIEADEVIFNILFDASIKAGQFTIAERIEGEMIKRNIPMTRFSLIPKLNFYAHKQDVDGITRTFDQFTQSGNIVDTVILNGLLTAFIRAGDSDTAEGIYERMLLAAKNSALKKDVTGDSLTTRFEIYRSTTKRLGRLLKLSDTLKNFMPGPTRAFQDSVPLTPDTRTFHIMLKHYAIRIGRFDKALQIIRDMENTFEVPPRHMIYNTLFLGFSIYGKTKKDTWTAKRLWSLWHSYVWALIDSRNASSRFRGGFIGFKGTGKPYRPTWVNPFAEEMDVIDAEGKDEDKKSKVSQSTPKPPIKFEGADEDDNLYMSLPFREASSDASLDDKAPPQTALVASHASSDHHIEPTDNDQGLIIRQELSPEESERSEYLLNSKYVGQDLLDPEHEFASQMEGRLENGVFVGRTTILHVLRAFGTCTNSEDVMEAWEQMQQLWDPMHRKATDVAVIRDELERQLEKYHP</sequence>
<dbReference type="GO" id="GO:0031930">
    <property type="term" value="P:mitochondria-nucleus signaling pathway"/>
    <property type="evidence" value="ECO:0007669"/>
    <property type="project" value="TreeGrafter"/>
</dbReference>
<dbReference type="PANTHER" id="PTHR47936:SF1">
    <property type="entry name" value="PENTATRICOPEPTIDE REPEAT-CONTAINING PROTEIN GUN1, CHLOROPLASTIC"/>
    <property type="match status" value="1"/>
</dbReference>
<proteinExistence type="inferred from homology"/>
<name>A0A1V6T406_9EURO</name>
<feature type="region of interest" description="Disordered" evidence="6">
    <location>
        <begin position="662"/>
        <end position="686"/>
    </location>
</feature>
<comment type="caution">
    <text evidence="7">The sequence shown here is derived from an EMBL/GenBank/DDBJ whole genome shotgun (WGS) entry which is preliminary data.</text>
</comment>
<dbReference type="InterPro" id="IPR002885">
    <property type="entry name" value="PPR_rpt"/>
</dbReference>
<dbReference type="PANTHER" id="PTHR47936">
    <property type="entry name" value="PPR_LONG DOMAIN-CONTAINING PROTEIN"/>
    <property type="match status" value="1"/>
</dbReference>
<evidence type="ECO:0000256" key="4">
    <source>
        <dbReference type="ARBA" id="ARBA00044511"/>
    </source>
</evidence>
<feature type="compositionally biased region" description="Basic and acidic residues" evidence="6">
    <location>
        <begin position="99"/>
        <end position="108"/>
    </location>
</feature>
<evidence type="ECO:0000256" key="6">
    <source>
        <dbReference type="SAM" id="MobiDB-lite"/>
    </source>
</evidence>
<evidence type="ECO:0000256" key="5">
    <source>
        <dbReference type="PROSITE-ProRule" id="PRU00708"/>
    </source>
</evidence>
<evidence type="ECO:0000256" key="2">
    <source>
        <dbReference type="ARBA" id="ARBA00022737"/>
    </source>
</evidence>
<evidence type="ECO:0000256" key="3">
    <source>
        <dbReference type="ARBA" id="ARBA00044493"/>
    </source>
</evidence>
<feature type="region of interest" description="Disordered" evidence="6">
    <location>
        <begin position="1"/>
        <end position="29"/>
    </location>
</feature>
<evidence type="ECO:0000313" key="7">
    <source>
        <dbReference type="EMBL" id="OQE21048.1"/>
    </source>
</evidence>
<dbReference type="Proteomes" id="UP000191285">
    <property type="component" value="Unassembled WGS sequence"/>
</dbReference>
<organism evidence="7 8">
    <name type="scientific">Penicillium steckii</name>
    <dbReference type="NCBI Taxonomy" id="303698"/>
    <lineage>
        <taxon>Eukaryota</taxon>
        <taxon>Fungi</taxon>
        <taxon>Dikarya</taxon>
        <taxon>Ascomycota</taxon>
        <taxon>Pezizomycotina</taxon>
        <taxon>Eurotiomycetes</taxon>
        <taxon>Eurotiomycetidae</taxon>
        <taxon>Eurotiales</taxon>
        <taxon>Aspergillaceae</taxon>
        <taxon>Penicillium</taxon>
    </lineage>
</organism>
<evidence type="ECO:0008006" key="9">
    <source>
        <dbReference type="Google" id="ProtNLM"/>
    </source>
</evidence>
<dbReference type="InterPro" id="IPR011990">
    <property type="entry name" value="TPR-like_helical_dom_sf"/>
</dbReference>
<dbReference type="EMBL" id="MLKD01000012">
    <property type="protein sequence ID" value="OQE21048.1"/>
    <property type="molecule type" value="Genomic_DNA"/>
</dbReference>
<evidence type="ECO:0000256" key="1">
    <source>
        <dbReference type="ARBA" id="ARBA00006192"/>
    </source>
</evidence>
<dbReference type="STRING" id="303698.A0A1V6T406"/>
<dbReference type="AlphaFoldDB" id="A0A1V6T406"/>
<feature type="repeat" description="PPR" evidence="5">
    <location>
        <begin position="544"/>
        <end position="579"/>
    </location>
</feature>
<feature type="repeat" description="PPR" evidence="5">
    <location>
        <begin position="385"/>
        <end position="419"/>
    </location>
</feature>
<dbReference type="OrthoDB" id="1908178at2759"/>
<comment type="subunit">
    <text evidence="4">Binds to mitochondrial small subunit 15S rRNA.</text>
</comment>
<keyword evidence="2" id="KW-0677">Repeat</keyword>
<gene>
    <name evidence="7" type="ORF">PENSTE_c012G05022</name>
</gene>
<evidence type="ECO:0000313" key="8">
    <source>
        <dbReference type="Proteomes" id="UP000191285"/>
    </source>
</evidence>
<feature type="region of interest" description="Disordered" evidence="6">
    <location>
        <begin position="702"/>
        <end position="734"/>
    </location>
</feature>
<feature type="region of interest" description="Disordered" evidence="6">
    <location>
        <begin position="99"/>
        <end position="168"/>
    </location>
</feature>
<dbReference type="Gene3D" id="1.25.40.10">
    <property type="entry name" value="Tetratricopeptide repeat domain"/>
    <property type="match status" value="2"/>
</dbReference>
<dbReference type="Pfam" id="PF01535">
    <property type="entry name" value="PPR"/>
    <property type="match status" value="2"/>
</dbReference>
<keyword evidence="8" id="KW-1185">Reference proteome</keyword>
<accession>A0A1V6T406</accession>
<comment type="function">
    <text evidence="3">Regulates mitochondrial small subunit maturation by controlling 15S rRNA 5'-end processing. Localizes to the 5' precursor of the 15S rRNA in a position that is subsequently occupied by mS47 in the mature yeast mtSSU. Uses structure and sequence-specific RNA recognition, binding to a single-stranded region of the precursor and specifically recognizing bases -6 to -1. The exchange of Ccm1 for mS47 is coupled to the irreversible removal of precursor rRNA that is accompanied by conformational changes of the mitoribosomal proteins uS5m and mS26. These conformational changes signal completion of 5'-end rRNA processing through protection of the mature 5'-end of the 15S rRNA and stabilization of mS47. The removal of the 5' precursor together with the dissociation of Ccm1 may be catalyzed by the 5'-3' exoribonuclease Pet127. Involved in the specific removal of group I introns in mitochondrial encoded transcripts.</text>
</comment>
<comment type="similarity">
    <text evidence="1">Belongs to the CCM1 family.</text>
</comment>
<protein>
    <recommendedName>
        <fullName evidence="9">Pentacotripeptide-repeat region of PRORP domain-containing protein</fullName>
    </recommendedName>
</protein>
<reference evidence="8" key="1">
    <citation type="journal article" date="2017" name="Nat. Microbiol.">
        <title>Global analysis of biosynthetic gene clusters reveals vast potential of secondary metabolite production in Penicillium species.</title>
        <authorList>
            <person name="Nielsen J.C."/>
            <person name="Grijseels S."/>
            <person name="Prigent S."/>
            <person name="Ji B."/>
            <person name="Dainat J."/>
            <person name="Nielsen K.F."/>
            <person name="Frisvad J.C."/>
            <person name="Workman M."/>
            <person name="Nielsen J."/>
        </authorList>
    </citation>
    <scope>NUCLEOTIDE SEQUENCE [LARGE SCALE GENOMIC DNA]</scope>
    <source>
        <strain evidence="8">IBT 24891</strain>
    </source>
</reference>